<reference evidence="2 3" key="1">
    <citation type="submission" date="2024-04" db="EMBL/GenBank/DDBJ databases">
        <title>Tritrichomonas musculus Genome.</title>
        <authorList>
            <person name="Alves-Ferreira E."/>
            <person name="Grigg M."/>
            <person name="Lorenzi H."/>
            <person name="Galac M."/>
        </authorList>
    </citation>
    <scope>NUCLEOTIDE SEQUENCE [LARGE SCALE GENOMIC DNA]</scope>
    <source>
        <strain evidence="2 3">EAF2021</strain>
    </source>
</reference>
<accession>A0ABR2HVM8</accession>
<dbReference type="SUPFAM" id="SSF103473">
    <property type="entry name" value="MFS general substrate transporter"/>
    <property type="match status" value="1"/>
</dbReference>
<evidence type="ECO:0000313" key="3">
    <source>
        <dbReference type="Proteomes" id="UP001470230"/>
    </source>
</evidence>
<proteinExistence type="predicted"/>
<keyword evidence="3" id="KW-1185">Reference proteome</keyword>
<dbReference type="PROSITE" id="PS51257">
    <property type="entry name" value="PROKAR_LIPOPROTEIN"/>
    <property type="match status" value="1"/>
</dbReference>
<protein>
    <submittedName>
        <fullName evidence="2">Uncharacterized protein</fullName>
    </submittedName>
</protein>
<keyword evidence="1" id="KW-0472">Membrane</keyword>
<keyword evidence="1" id="KW-0812">Transmembrane</keyword>
<name>A0ABR2HVM8_9EUKA</name>
<gene>
    <name evidence="2" type="ORF">M9Y10_017827</name>
</gene>
<feature type="transmembrane region" description="Helical" evidence="1">
    <location>
        <begin position="47"/>
        <end position="65"/>
    </location>
</feature>
<feature type="transmembrane region" description="Helical" evidence="1">
    <location>
        <begin position="136"/>
        <end position="153"/>
    </location>
</feature>
<evidence type="ECO:0000313" key="2">
    <source>
        <dbReference type="EMBL" id="KAK8852835.1"/>
    </source>
</evidence>
<keyword evidence="1" id="KW-1133">Transmembrane helix</keyword>
<comment type="caution">
    <text evidence="2">The sequence shown here is derived from an EMBL/GenBank/DDBJ whole genome shotgun (WGS) entry which is preliminary data.</text>
</comment>
<feature type="transmembrane region" description="Helical" evidence="1">
    <location>
        <begin position="12"/>
        <end position="35"/>
    </location>
</feature>
<feature type="transmembrane region" description="Helical" evidence="1">
    <location>
        <begin position="100"/>
        <end position="120"/>
    </location>
</feature>
<dbReference type="Proteomes" id="UP001470230">
    <property type="component" value="Unassembled WGS sequence"/>
</dbReference>
<dbReference type="InterPro" id="IPR036259">
    <property type="entry name" value="MFS_trans_sf"/>
</dbReference>
<organism evidence="2 3">
    <name type="scientific">Tritrichomonas musculus</name>
    <dbReference type="NCBI Taxonomy" id="1915356"/>
    <lineage>
        <taxon>Eukaryota</taxon>
        <taxon>Metamonada</taxon>
        <taxon>Parabasalia</taxon>
        <taxon>Tritrichomonadida</taxon>
        <taxon>Tritrichomonadidae</taxon>
        <taxon>Tritrichomonas</taxon>
    </lineage>
</organism>
<evidence type="ECO:0000256" key="1">
    <source>
        <dbReference type="SAM" id="Phobius"/>
    </source>
</evidence>
<dbReference type="EMBL" id="JAPFFF010000023">
    <property type="protein sequence ID" value="KAK8852835.1"/>
    <property type="molecule type" value="Genomic_DNA"/>
</dbReference>
<sequence length="205" mass="23883">MRNKKSSCIITNIFQISSFIFALLIGCMIIGHFIAHFSVGKIRSFKYAILILSLFIGIISFLFLYTEILPIIILVTLLTLFRWVKYVFHSYPFIDSVESLVDFGISLFLTVCSILLWLIFEIPNFEHVTLLKFGEFFFSTILIPLLIIFTICFNDKKNKTDENDEKKDDDPRTAIDGTLQNCYIDFSNKLINRYAENRTKKTKKE</sequence>